<dbReference type="AlphaFoldDB" id="A0A6J4RW23"/>
<evidence type="ECO:0000256" key="10">
    <source>
        <dbReference type="ARBA" id="ARBA00023136"/>
    </source>
</evidence>
<dbReference type="Pfam" id="PF00512">
    <property type="entry name" value="HisKA"/>
    <property type="match status" value="1"/>
</dbReference>
<feature type="domain" description="Histidine kinase" evidence="12">
    <location>
        <begin position="119"/>
        <end position="314"/>
    </location>
</feature>
<dbReference type="EC" id="2.7.13.3" evidence="3"/>
<dbReference type="Gene3D" id="3.30.565.10">
    <property type="entry name" value="Histidine kinase-like ATPase, C-terminal domain"/>
    <property type="match status" value="1"/>
</dbReference>
<evidence type="ECO:0000313" key="14">
    <source>
        <dbReference type="EMBL" id="CAA9483152.1"/>
    </source>
</evidence>
<evidence type="ECO:0000256" key="1">
    <source>
        <dbReference type="ARBA" id="ARBA00000085"/>
    </source>
</evidence>
<evidence type="ECO:0000256" key="5">
    <source>
        <dbReference type="ARBA" id="ARBA00022679"/>
    </source>
</evidence>
<dbReference type="SUPFAM" id="SSF55874">
    <property type="entry name" value="ATPase domain of HSP90 chaperone/DNA topoisomerase II/histidine kinase"/>
    <property type="match status" value="1"/>
</dbReference>
<keyword evidence="4" id="KW-0597">Phosphoprotein</keyword>
<dbReference type="InterPro" id="IPR036097">
    <property type="entry name" value="HisK_dim/P_sf"/>
</dbReference>
<evidence type="ECO:0000256" key="2">
    <source>
        <dbReference type="ARBA" id="ARBA00004236"/>
    </source>
</evidence>
<keyword evidence="5" id="KW-0808">Transferase</keyword>
<dbReference type="Pfam" id="PF00672">
    <property type="entry name" value="HAMP"/>
    <property type="match status" value="1"/>
</dbReference>
<feature type="transmembrane region" description="Helical" evidence="11">
    <location>
        <begin position="39"/>
        <end position="58"/>
    </location>
</feature>
<dbReference type="PANTHER" id="PTHR45436:SF5">
    <property type="entry name" value="SENSOR HISTIDINE KINASE TRCS"/>
    <property type="match status" value="1"/>
</dbReference>
<dbReference type="EMBL" id="CADCVS010000152">
    <property type="protein sequence ID" value="CAA9483152.1"/>
    <property type="molecule type" value="Genomic_DNA"/>
</dbReference>
<evidence type="ECO:0000256" key="4">
    <source>
        <dbReference type="ARBA" id="ARBA00022553"/>
    </source>
</evidence>
<evidence type="ECO:0000256" key="8">
    <source>
        <dbReference type="ARBA" id="ARBA00022989"/>
    </source>
</evidence>
<evidence type="ECO:0000256" key="11">
    <source>
        <dbReference type="SAM" id="Phobius"/>
    </source>
</evidence>
<evidence type="ECO:0000256" key="7">
    <source>
        <dbReference type="ARBA" id="ARBA00022777"/>
    </source>
</evidence>
<dbReference type="Pfam" id="PF02518">
    <property type="entry name" value="HATPase_c"/>
    <property type="match status" value="1"/>
</dbReference>
<keyword evidence="10 11" id="KW-0472">Membrane</keyword>
<comment type="subcellular location">
    <subcellularLocation>
        <location evidence="2">Cell membrane</location>
    </subcellularLocation>
</comment>
<dbReference type="PROSITE" id="PS50885">
    <property type="entry name" value="HAMP"/>
    <property type="match status" value="1"/>
</dbReference>
<keyword evidence="6 11" id="KW-0812">Transmembrane</keyword>
<sequence length="314" mass="32933">MNPLARVPSLKLKLGLVIVLAIVVTLATLLVAAKLGFRLRWGALAALVLSLASVRLIAQGTTSPLRAMARAAEAMARGEHGQRVEVASRDEVGQLAAAFNRMAAELEQTDRVRRDFVADAAHELRTPISALRASLENAVDGVEAADPRALLDQVERLGRLTDQLLDLSRLEAGAAALAPRPFDVGELLAGCDAAVDAPPGLRARGDPDRLRQVLVNLVDNAHRHAPGTPVVVRARPAGAGGSGLRLEVEDGGPGLAPGEAERVFDRFARADRSRSTSGAGLGLAIARSIVELHGGAIRAEPAAPRGCRMVVELP</sequence>
<dbReference type="GO" id="GO:0000155">
    <property type="term" value="F:phosphorelay sensor kinase activity"/>
    <property type="evidence" value="ECO:0007669"/>
    <property type="project" value="InterPro"/>
</dbReference>
<dbReference type="InterPro" id="IPR050428">
    <property type="entry name" value="TCS_sensor_his_kinase"/>
</dbReference>
<dbReference type="Gene3D" id="6.10.340.10">
    <property type="match status" value="1"/>
</dbReference>
<keyword evidence="7 14" id="KW-0418">Kinase</keyword>
<organism evidence="14">
    <name type="scientific">uncultured Solirubrobacteraceae bacterium</name>
    <dbReference type="NCBI Taxonomy" id="1162706"/>
    <lineage>
        <taxon>Bacteria</taxon>
        <taxon>Bacillati</taxon>
        <taxon>Actinomycetota</taxon>
        <taxon>Thermoleophilia</taxon>
        <taxon>Solirubrobacterales</taxon>
        <taxon>Solirubrobacteraceae</taxon>
        <taxon>environmental samples</taxon>
    </lineage>
</organism>
<dbReference type="PROSITE" id="PS50109">
    <property type="entry name" value="HIS_KIN"/>
    <property type="match status" value="1"/>
</dbReference>
<dbReference type="InterPro" id="IPR003660">
    <property type="entry name" value="HAMP_dom"/>
</dbReference>
<dbReference type="CDD" id="cd00082">
    <property type="entry name" value="HisKA"/>
    <property type="match status" value="1"/>
</dbReference>
<proteinExistence type="predicted"/>
<feature type="domain" description="HAMP" evidence="13">
    <location>
        <begin position="59"/>
        <end position="111"/>
    </location>
</feature>
<protein>
    <recommendedName>
        <fullName evidence="3">histidine kinase</fullName>
        <ecNumber evidence="3">2.7.13.3</ecNumber>
    </recommendedName>
</protein>
<feature type="transmembrane region" description="Helical" evidence="11">
    <location>
        <begin position="12"/>
        <end position="33"/>
    </location>
</feature>
<dbReference type="SMART" id="SM00387">
    <property type="entry name" value="HATPase_c"/>
    <property type="match status" value="1"/>
</dbReference>
<keyword evidence="8 11" id="KW-1133">Transmembrane helix</keyword>
<evidence type="ECO:0000256" key="9">
    <source>
        <dbReference type="ARBA" id="ARBA00023012"/>
    </source>
</evidence>
<dbReference type="InterPro" id="IPR036890">
    <property type="entry name" value="HATPase_C_sf"/>
</dbReference>
<gene>
    <name evidence="14" type="ORF">AVDCRST_MAG30-920</name>
</gene>
<dbReference type="PRINTS" id="PR00344">
    <property type="entry name" value="BCTRLSENSOR"/>
</dbReference>
<keyword evidence="9" id="KW-0902">Two-component regulatory system</keyword>
<accession>A0A6J4RW23</accession>
<dbReference type="GO" id="GO:0005886">
    <property type="term" value="C:plasma membrane"/>
    <property type="evidence" value="ECO:0007669"/>
    <property type="project" value="UniProtKB-SubCell"/>
</dbReference>
<evidence type="ECO:0000256" key="3">
    <source>
        <dbReference type="ARBA" id="ARBA00012438"/>
    </source>
</evidence>
<dbReference type="SUPFAM" id="SSF47384">
    <property type="entry name" value="Homodimeric domain of signal transducing histidine kinase"/>
    <property type="match status" value="1"/>
</dbReference>
<dbReference type="InterPro" id="IPR003594">
    <property type="entry name" value="HATPase_dom"/>
</dbReference>
<name>A0A6J4RW23_9ACTN</name>
<dbReference type="InterPro" id="IPR004358">
    <property type="entry name" value="Sig_transdc_His_kin-like_C"/>
</dbReference>
<dbReference type="CDD" id="cd06225">
    <property type="entry name" value="HAMP"/>
    <property type="match status" value="1"/>
</dbReference>
<dbReference type="SMART" id="SM00388">
    <property type="entry name" value="HisKA"/>
    <property type="match status" value="1"/>
</dbReference>
<dbReference type="SUPFAM" id="SSF158472">
    <property type="entry name" value="HAMP domain-like"/>
    <property type="match status" value="1"/>
</dbReference>
<dbReference type="CDD" id="cd00075">
    <property type="entry name" value="HATPase"/>
    <property type="match status" value="1"/>
</dbReference>
<evidence type="ECO:0000259" key="13">
    <source>
        <dbReference type="PROSITE" id="PS50885"/>
    </source>
</evidence>
<evidence type="ECO:0000256" key="6">
    <source>
        <dbReference type="ARBA" id="ARBA00022692"/>
    </source>
</evidence>
<dbReference type="Gene3D" id="1.10.287.130">
    <property type="match status" value="1"/>
</dbReference>
<evidence type="ECO:0000259" key="12">
    <source>
        <dbReference type="PROSITE" id="PS50109"/>
    </source>
</evidence>
<reference evidence="14" key="1">
    <citation type="submission" date="2020-02" db="EMBL/GenBank/DDBJ databases">
        <authorList>
            <person name="Meier V. D."/>
        </authorList>
    </citation>
    <scope>NUCLEOTIDE SEQUENCE</scope>
    <source>
        <strain evidence="14">AVDCRST_MAG30</strain>
    </source>
</reference>
<dbReference type="InterPro" id="IPR005467">
    <property type="entry name" value="His_kinase_dom"/>
</dbReference>
<comment type="catalytic activity">
    <reaction evidence="1">
        <text>ATP + protein L-histidine = ADP + protein N-phospho-L-histidine.</text>
        <dbReference type="EC" id="2.7.13.3"/>
    </reaction>
</comment>
<dbReference type="SMART" id="SM00304">
    <property type="entry name" value="HAMP"/>
    <property type="match status" value="1"/>
</dbReference>
<dbReference type="InterPro" id="IPR003661">
    <property type="entry name" value="HisK_dim/P_dom"/>
</dbReference>
<dbReference type="PANTHER" id="PTHR45436">
    <property type="entry name" value="SENSOR HISTIDINE KINASE YKOH"/>
    <property type="match status" value="1"/>
</dbReference>